<dbReference type="Proteomes" id="UP000001423">
    <property type="component" value="Chromosome"/>
</dbReference>
<dbReference type="HOGENOM" id="CLU_2524848_0_0_3"/>
<accession>Q7V8P4</accession>
<protein>
    <submittedName>
        <fullName evidence="1">Uncharacterized protein</fullName>
    </submittedName>
</protein>
<dbReference type="EMBL" id="BX548175">
    <property type="protein sequence ID" value="CAE20467.1"/>
    <property type="molecule type" value="Genomic_DNA"/>
</dbReference>
<keyword evidence="2" id="KW-1185">Reference proteome</keyword>
<proteinExistence type="predicted"/>
<gene>
    <name evidence="1" type="ordered locus">PMT_0292</name>
</gene>
<sequence>MCSVVSPAPLLNRVQVKAILRINSESTFQDLLRTNKVPAPSGRYKRTHLWTSSDIYSIAEKFIMNDVTFTANMCVKIHLDATGE</sequence>
<evidence type="ECO:0000313" key="2">
    <source>
        <dbReference type="Proteomes" id="UP000001423"/>
    </source>
</evidence>
<organism evidence="1 2">
    <name type="scientific">Prochlorococcus marinus (strain MIT 9313)</name>
    <dbReference type="NCBI Taxonomy" id="74547"/>
    <lineage>
        <taxon>Bacteria</taxon>
        <taxon>Bacillati</taxon>
        <taxon>Cyanobacteriota</taxon>
        <taxon>Cyanophyceae</taxon>
        <taxon>Synechococcales</taxon>
        <taxon>Prochlorococcaceae</taxon>
        <taxon>Prochlorococcus</taxon>
    </lineage>
</organism>
<reference evidence="1 2" key="1">
    <citation type="journal article" date="2003" name="Nature">
        <title>Genome divergence in two Prochlorococcus ecotypes reflects oceanic niche differentiation.</title>
        <authorList>
            <person name="Rocap G."/>
            <person name="Larimer F.W."/>
            <person name="Lamerdin J.E."/>
            <person name="Malfatti S."/>
            <person name="Chain P."/>
            <person name="Ahlgren N.A."/>
            <person name="Arellano A."/>
            <person name="Coleman M."/>
            <person name="Hauser L."/>
            <person name="Hess W.R."/>
            <person name="Johnson Z.I."/>
            <person name="Land M.L."/>
            <person name="Lindell D."/>
            <person name="Post A.F."/>
            <person name="Regala W."/>
            <person name="Shah M."/>
            <person name="Shaw S.L."/>
            <person name="Steglich C."/>
            <person name="Sullivan M.B."/>
            <person name="Ting C.S."/>
            <person name="Tolonen A."/>
            <person name="Webb E.A."/>
            <person name="Zinser E.R."/>
            <person name="Chisholm S.W."/>
        </authorList>
    </citation>
    <scope>NUCLEOTIDE SEQUENCE [LARGE SCALE GENOMIC DNA]</scope>
    <source>
        <strain evidence="2">MIT 9313</strain>
    </source>
</reference>
<dbReference type="AlphaFoldDB" id="Q7V8P4"/>
<dbReference type="KEGG" id="pmt:PMT_0292"/>
<evidence type="ECO:0000313" key="1">
    <source>
        <dbReference type="EMBL" id="CAE20467.1"/>
    </source>
</evidence>
<name>Q7V8P4_PROMM</name>